<dbReference type="InterPro" id="IPR000014">
    <property type="entry name" value="PAS"/>
</dbReference>
<dbReference type="InterPro" id="IPR003594">
    <property type="entry name" value="HATPase_dom"/>
</dbReference>
<evidence type="ECO:0000256" key="6">
    <source>
        <dbReference type="ARBA" id="ARBA00022692"/>
    </source>
</evidence>
<dbReference type="EMBL" id="JAERRB010000001">
    <property type="protein sequence ID" value="MBL0739999.1"/>
    <property type="molecule type" value="Genomic_DNA"/>
</dbReference>
<keyword evidence="9" id="KW-0067">ATP-binding</keyword>
<evidence type="ECO:0000256" key="8">
    <source>
        <dbReference type="ARBA" id="ARBA00022777"/>
    </source>
</evidence>
<reference evidence="17 18" key="1">
    <citation type="submission" date="2021-01" db="EMBL/GenBank/DDBJ databases">
        <title>Chryseolinea sp. Jin1 Genome sequencing and assembly.</title>
        <authorList>
            <person name="Kim I."/>
        </authorList>
    </citation>
    <scope>NUCLEOTIDE SEQUENCE [LARGE SCALE GENOMIC DNA]</scope>
    <source>
        <strain evidence="17 18">Jin1</strain>
    </source>
</reference>
<dbReference type="SMART" id="SM00387">
    <property type="entry name" value="HATPase_c"/>
    <property type="match status" value="1"/>
</dbReference>
<evidence type="ECO:0000313" key="17">
    <source>
        <dbReference type="EMBL" id="MBL0739999.1"/>
    </source>
</evidence>
<feature type="transmembrane region" description="Helical" evidence="13">
    <location>
        <begin position="7"/>
        <end position="29"/>
    </location>
</feature>
<dbReference type="InterPro" id="IPR024478">
    <property type="entry name" value="HlyB_4HB_MCP"/>
</dbReference>
<dbReference type="RefSeq" id="WP_202006955.1">
    <property type="nucleotide sequence ID" value="NZ_JAERRB010000001.1"/>
</dbReference>
<dbReference type="InterPro" id="IPR004358">
    <property type="entry name" value="Sig_transdc_His_kin-like_C"/>
</dbReference>
<keyword evidence="5" id="KW-0808">Transferase</keyword>
<dbReference type="InterPro" id="IPR003661">
    <property type="entry name" value="HisK_dim/P_dom"/>
</dbReference>
<dbReference type="SMART" id="SM00304">
    <property type="entry name" value="HAMP"/>
    <property type="match status" value="1"/>
</dbReference>
<accession>A0ABS1KKZ3</accession>
<dbReference type="InterPro" id="IPR003660">
    <property type="entry name" value="HAMP_dom"/>
</dbReference>
<evidence type="ECO:0000259" key="16">
    <source>
        <dbReference type="PROSITE" id="PS50885"/>
    </source>
</evidence>
<keyword evidence="8" id="KW-0418">Kinase</keyword>
<evidence type="ECO:0000256" key="10">
    <source>
        <dbReference type="ARBA" id="ARBA00022989"/>
    </source>
</evidence>
<dbReference type="SMART" id="SM00388">
    <property type="entry name" value="HisKA"/>
    <property type="match status" value="1"/>
</dbReference>
<feature type="domain" description="HAMP" evidence="16">
    <location>
        <begin position="167"/>
        <end position="219"/>
    </location>
</feature>
<feature type="domain" description="PAS" evidence="15">
    <location>
        <begin position="228"/>
        <end position="273"/>
    </location>
</feature>
<dbReference type="SMART" id="SM00091">
    <property type="entry name" value="PAS"/>
    <property type="match status" value="1"/>
</dbReference>
<dbReference type="Pfam" id="PF00989">
    <property type="entry name" value="PAS"/>
    <property type="match status" value="1"/>
</dbReference>
<keyword evidence="7" id="KW-0547">Nucleotide-binding</keyword>
<dbReference type="Gene3D" id="3.30.565.10">
    <property type="entry name" value="Histidine kinase-like ATPase, C-terminal domain"/>
    <property type="match status" value="1"/>
</dbReference>
<evidence type="ECO:0000256" key="12">
    <source>
        <dbReference type="ARBA" id="ARBA00023136"/>
    </source>
</evidence>
<dbReference type="SUPFAM" id="SSF55785">
    <property type="entry name" value="PYP-like sensor domain (PAS domain)"/>
    <property type="match status" value="1"/>
</dbReference>
<dbReference type="PROSITE" id="PS50109">
    <property type="entry name" value="HIS_KIN"/>
    <property type="match status" value="1"/>
</dbReference>
<dbReference type="Gene3D" id="3.30.450.20">
    <property type="entry name" value="PAS domain"/>
    <property type="match status" value="1"/>
</dbReference>
<evidence type="ECO:0000256" key="3">
    <source>
        <dbReference type="ARBA" id="ARBA00012438"/>
    </source>
</evidence>
<keyword evidence="18" id="KW-1185">Reference proteome</keyword>
<dbReference type="Gene3D" id="1.10.287.130">
    <property type="match status" value="1"/>
</dbReference>
<comment type="catalytic activity">
    <reaction evidence="1">
        <text>ATP + protein L-histidine = ADP + protein N-phospho-L-histidine.</text>
        <dbReference type="EC" id="2.7.13.3"/>
    </reaction>
</comment>
<dbReference type="Proteomes" id="UP000613030">
    <property type="component" value="Unassembled WGS sequence"/>
</dbReference>
<dbReference type="PRINTS" id="PR00344">
    <property type="entry name" value="BCTRLSENSOR"/>
</dbReference>
<keyword evidence="4" id="KW-0597">Phosphoprotein</keyword>
<dbReference type="Pfam" id="PF00672">
    <property type="entry name" value="HAMP"/>
    <property type="match status" value="1"/>
</dbReference>
<dbReference type="Pfam" id="PF00512">
    <property type="entry name" value="HisKA"/>
    <property type="match status" value="1"/>
</dbReference>
<dbReference type="PANTHER" id="PTHR42878">
    <property type="entry name" value="TWO-COMPONENT HISTIDINE KINASE"/>
    <property type="match status" value="1"/>
</dbReference>
<evidence type="ECO:0000256" key="4">
    <source>
        <dbReference type="ARBA" id="ARBA00022553"/>
    </source>
</evidence>
<comment type="caution">
    <text evidence="17">The sequence shown here is derived from an EMBL/GenBank/DDBJ whole genome shotgun (WGS) entry which is preliminary data.</text>
</comment>
<organism evidence="17 18">
    <name type="scientific">Chryseolinea lacunae</name>
    <dbReference type="NCBI Taxonomy" id="2801331"/>
    <lineage>
        <taxon>Bacteria</taxon>
        <taxon>Pseudomonadati</taxon>
        <taxon>Bacteroidota</taxon>
        <taxon>Cytophagia</taxon>
        <taxon>Cytophagales</taxon>
        <taxon>Fulvivirgaceae</taxon>
        <taxon>Chryseolinea</taxon>
    </lineage>
</organism>
<sequence length="571" mass="63884">MTIKTKVSLGVAFLFAVIIAIGGMGLYYLQSLSTDAQNILKDNYETLEYTKKILEQSDSLHTDSLRAFREMESSLRLQEENVTEAGERELTHTLREVFERLKHYPIQEADVVTLRSLCLAIQELNMRAIIRKNELTQRTASNASTYLIVIGTLCTLAAFTFILNFPGYVANPIAQLTRSIKSIANKKYEERLHFDRKDEFEELAGAFNQMAEKLDEYEHSNLAKILFEKRRIETIINRMTDPVIGLDESNRVIFANDRAIDLLSLSRADIIDQYAPDVAVNNDLFRSLIKHVDKSKDAASVKAVVSGKENYFTKESIDVSFVATGEKERLNLGRVIMLKNVTSYKELDLAKTNFIATISHELKTPLASLQMCAKLLMDSRVGSLNAEQTSITKTLGDEVTRLSKITNELLDLSQVETGNIKLNKNPVTPGAIVDLASEAVKFQAERKHVAVKVSIEPETISFAADLDKTTWVLINFLTNAIRYSPENGTVQVRCRIANGKISFAVEDNGPGIEEKYIKRLFEKFFQVPGTPSGTGLGLAISKEFIEAQGGEIYARSQPGHGSTFVFELPLM</sequence>
<dbReference type="InterPro" id="IPR035965">
    <property type="entry name" value="PAS-like_dom_sf"/>
</dbReference>
<evidence type="ECO:0000313" key="18">
    <source>
        <dbReference type="Proteomes" id="UP000613030"/>
    </source>
</evidence>
<dbReference type="Pfam" id="PF12729">
    <property type="entry name" value="4HB_MCP_1"/>
    <property type="match status" value="1"/>
</dbReference>
<dbReference type="SUPFAM" id="SSF55874">
    <property type="entry name" value="ATPase domain of HSP90 chaperone/DNA topoisomerase II/histidine kinase"/>
    <property type="match status" value="1"/>
</dbReference>
<dbReference type="InterPro" id="IPR036890">
    <property type="entry name" value="HATPase_C_sf"/>
</dbReference>
<dbReference type="CDD" id="cd00130">
    <property type="entry name" value="PAS"/>
    <property type="match status" value="1"/>
</dbReference>
<evidence type="ECO:0000259" key="14">
    <source>
        <dbReference type="PROSITE" id="PS50109"/>
    </source>
</evidence>
<dbReference type="EC" id="2.7.13.3" evidence="3"/>
<evidence type="ECO:0000256" key="9">
    <source>
        <dbReference type="ARBA" id="ARBA00022840"/>
    </source>
</evidence>
<evidence type="ECO:0000259" key="15">
    <source>
        <dbReference type="PROSITE" id="PS50112"/>
    </source>
</evidence>
<dbReference type="CDD" id="cd06225">
    <property type="entry name" value="HAMP"/>
    <property type="match status" value="1"/>
</dbReference>
<evidence type="ECO:0000256" key="1">
    <source>
        <dbReference type="ARBA" id="ARBA00000085"/>
    </source>
</evidence>
<evidence type="ECO:0000256" key="11">
    <source>
        <dbReference type="ARBA" id="ARBA00023012"/>
    </source>
</evidence>
<dbReference type="CDD" id="cd00075">
    <property type="entry name" value="HATPase"/>
    <property type="match status" value="1"/>
</dbReference>
<proteinExistence type="predicted"/>
<keyword evidence="6 13" id="KW-0812">Transmembrane</keyword>
<keyword evidence="11" id="KW-0902">Two-component regulatory system</keyword>
<protein>
    <recommendedName>
        <fullName evidence="3">histidine kinase</fullName>
        <ecNumber evidence="3">2.7.13.3</ecNumber>
    </recommendedName>
</protein>
<dbReference type="InterPro" id="IPR013767">
    <property type="entry name" value="PAS_fold"/>
</dbReference>
<gene>
    <name evidence="17" type="ORF">JI741_02160</name>
</gene>
<name>A0ABS1KKZ3_9BACT</name>
<keyword evidence="12 13" id="KW-0472">Membrane</keyword>
<evidence type="ECO:0000256" key="5">
    <source>
        <dbReference type="ARBA" id="ARBA00022679"/>
    </source>
</evidence>
<dbReference type="Gene3D" id="6.10.340.10">
    <property type="match status" value="1"/>
</dbReference>
<dbReference type="InterPro" id="IPR050351">
    <property type="entry name" value="BphY/WalK/GraS-like"/>
</dbReference>
<dbReference type="PROSITE" id="PS50885">
    <property type="entry name" value="HAMP"/>
    <property type="match status" value="1"/>
</dbReference>
<dbReference type="InterPro" id="IPR036097">
    <property type="entry name" value="HisK_dim/P_sf"/>
</dbReference>
<dbReference type="Pfam" id="PF02518">
    <property type="entry name" value="HATPase_c"/>
    <property type="match status" value="1"/>
</dbReference>
<dbReference type="PROSITE" id="PS50112">
    <property type="entry name" value="PAS"/>
    <property type="match status" value="1"/>
</dbReference>
<evidence type="ECO:0000256" key="2">
    <source>
        <dbReference type="ARBA" id="ARBA00004141"/>
    </source>
</evidence>
<dbReference type="SUPFAM" id="SSF158472">
    <property type="entry name" value="HAMP domain-like"/>
    <property type="match status" value="1"/>
</dbReference>
<evidence type="ECO:0000256" key="13">
    <source>
        <dbReference type="SAM" id="Phobius"/>
    </source>
</evidence>
<dbReference type="CDD" id="cd00082">
    <property type="entry name" value="HisKA"/>
    <property type="match status" value="1"/>
</dbReference>
<comment type="subcellular location">
    <subcellularLocation>
        <location evidence="2">Membrane</location>
        <topology evidence="2">Multi-pass membrane protein</topology>
    </subcellularLocation>
</comment>
<dbReference type="PANTHER" id="PTHR42878:SF7">
    <property type="entry name" value="SENSOR HISTIDINE KINASE GLRK"/>
    <property type="match status" value="1"/>
</dbReference>
<dbReference type="InterPro" id="IPR005467">
    <property type="entry name" value="His_kinase_dom"/>
</dbReference>
<keyword evidence="10 13" id="KW-1133">Transmembrane helix</keyword>
<dbReference type="SUPFAM" id="SSF47384">
    <property type="entry name" value="Homodimeric domain of signal transducing histidine kinase"/>
    <property type="match status" value="1"/>
</dbReference>
<feature type="domain" description="Histidine kinase" evidence="14">
    <location>
        <begin position="357"/>
        <end position="571"/>
    </location>
</feature>
<evidence type="ECO:0000256" key="7">
    <source>
        <dbReference type="ARBA" id="ARBA00022741"/>
    </source>
</evidence>